<evidence type="ECO:0000259" key="5">
    <source>
        <dbReference type="Pfam" id="PF00135"/>
    </source>
</evidence>
<dbReference type="InterPro" id="IPR050309">
    <property type="entry name" value="Type-B_Carboxylest/Lipase"/>
</dbReference>
<keyword evidence="2 3" id="KW-0378">Hydrolase</keyword>
<reference evidence="6" key="2">
    <citation type="submission" date="2024-02" db="EMBL/GenBank/DDBJ databases">
        <title>Comparative genomics of Cryptococcus and Kwoniella reveals pathogenesis evolution and contrasting modes of karyotype evolution via chromosome fusion or intercentromeric recombination.</title>
        <authorList>
            <person name="Coelho M.A."/>
            <person name="David-Palma M."/>
            <person name="Shea T."/>
            <person name="Bowers K."/>
            <person name="McGinley-Smith S."/>
            <person name="Mohammad A.W."/>
            <person name="Gnirke A."/>
            <person name="Yurkov A.M."/>
            <person name="Nowrousian M."/>
            <person name="Sun S."/>
            <person name="Cuomo C.A."/>
            <person name="Heitman J."/>
        </authorList>
    </citation>
    <scope>NUCLEOTIDE SEQUENCE</scope>
    <source>
        <strain evidence="6">CBS 10117</strain>
    </source>
</reference>
<feature type="domain" description="Carboxylesterase type B" evidence="5">
    <location>
        <begin position="51"/>
        <end position="556"/>
    </location>
</feature>
<dbReference type="InterPro" id="IPR019819">
    <property type="entry name" value="Carboxylesterase_B_CS"/>
</dbReference>
<dbReference type="Pfam" id="PF00135">
    <property type="entry name" value="COesterase"/>
    <property type="match status" value="1"/>
</dbReference>
<dbReference type="PROSITE" id="PS00122">
    <property type="entry name" value="CARBOXYLESTERASE_B_1"/>
    <property type="match status" value="1"/>
</dbReference>
<evidence type="ECO:0000256" key="1">
    <source>
        <dbReference type="ARBA" id="ARBA00005964"/>
    </source>
</evidence>
<dbReference type="Proteomes" id="UP000078595">
    <property type="component" value="Chromosome 9"/>
</dbReference>
<comment type="similarity">
    <text evidence="1 3">Belongs to the type-B carboxylesterase/lipase family.</text>
</comment>
<dbReference type="SUPFAM" id="SSF53474">
    <property type="entry name" value="alpha/beta-Hydrolases"/>
    <property type="match status" value="1"/>
</dbReference>
<sequence>MWAVRTAAIAILSLGAASPLRRQAQQKESSSASPPTATISPSSANGKSITVQGVIRPNEDFDSYMGIPFGQPPVDELRWKPSQLFDYGTIDSVNGSDYRQACIQLSLFGADSPTPDNAGAAGTSEDCLFLNVFTPRGASSSEDKLPVWVSIYGGGFLSGSAQAGDPVNLIPTANEMGLPVVYVTFNYRLGGFGFVSGPQFAESDSGNLGASDVTTALQWVQENIEAFGGDPKRVTIQGQSAGASQVSLQYLQPDLELFQYGIIQSGAPSLSTLGPIAQVQPQAWNRFFELLNCSDSRNDQVQCAQKVNTTVVVDAYTQLFKEFNRGNLIGQTIDGVILPATPYSLLGQGRYAHRPFIVGDVKDEGTVFATATNESSFISSIQGSGLFTRSNETVQKLLELYADVPAEGSPFDTGDELFNKTSTYKRASAYSGDVTFQVARRNWLDVTHSHGLVDSWNYEYSHVAANVGANPAQGVFHGAELNITRGRPTEGKPWWTEQDINLSKAYLEYFLRFIYQGNPNQVAGDNAIIGSTNITTDAFVPWPSYNGPEERNTILFEGAGRSVVKDDFRTEQFDYINSQNTEYSR</sequence>
<dbReference type="PANTHER" id="PTHR11559">
    <property type="entry name" value="CARBOXYLESTERASE"/>
    <property type="match status" value="1"/>
</dbReference>
<evidence type="ECO:0000256" key="3">
    <source>
        <dbReference type="RuleBase" id="RU361235"/>
    </source>
</evidence>
<dbReference type="GO" id="GO:0016787">
    <property type="term" value="F:hydrolase activity"/>
    <property type="evidence" value="ECO:0007669"/>
    <property type="project" value="UniProtKB-KW"/>
</dbReference>
<protein>
    <recommendedName>
        <fullName evidence="3">Carboxylic ester hydrolase</fullName>
        <ecNumber evidence="3">3.1.1.-</ecNumber>
    </recommendedName>
</protein>
<dbReference type="Gene3D" id="3.40.50.1820">
    <property type="entry name" value="alpha/beta hydrolase"/>
    <property type="match status" value="1"/>
</dbReference>
<evidence type="ECO:0000256" key="2">
    <source>
        <dbReference type="ARBA" id="ARBA00022801"/>
    </source>
</evidence>
<feature type="region of interest" description="Disordered" evidence="4">
    <location>
        <begin position="22"/>
        <end position="45"/>
    </location>
</feature>
<dbReference type="KEGG" id="kdj:28970646"/>
<proteinExistence type="inferred from homology"/>
<evidence type="ECO:0000313" key="7">
    <source>
        <dbReference type="Proteomes" id="UP000078595"/>
    </source>
</evidence>
<dbReference type="PROSITE" id="PS00941">
    <property type="entry name" value="CARBOXYLESTERASE_B_2"/>
    <property type="match status" value="1"/>
</dbReference>
<evidence type="ECO:0000313" key="6">
    <source>
        <dbReference type="EMBL" id="WWC64928.1"/>
    </source>
</evidence>
<feature type="signal peptide" evidence="3">
    <location>
        <begin position="1"/>
        <end position="17"/>
    </location>
</feature>
<dbReference type="InterPro" id="IPR029058">
    <property type="entry name" value="AB_hydrolase_fold"/>
</dbReference>
<dbReference type="InterPro" id="IPR002018">
    <property type="entry name" value="CarbesteraseB"/>
</dbReference>
<name>A0AAJ8MKQ8_9TREE</name>
<dbReference type="EC" id="3.1.1.-" evidence="3"/>
<organism evidence="6 7">
    <name type="scientific">Kwoniella dejecticola CBS 10117</name>
    <dbReference type="NCBI Taxonomy" id="1296121"/>
    <lineage>
        <taxon>Eukaryota</taxon>
        <taxon>Fungi</taxon>
        <taxon>Dikarya</taxon>
        <taxon>Basidiomycota</taxon>
        <taxon>Agaricomycotina</taxon>
        <taxon>Tremellomycetes</taxon>
        <taxon>Tremellales</taxon>
        <taxon>Cryptococcaceae</taxon>
        <taxon>Kwoniella</taxon>
    </lineage>
</organism>
<accession>A0AAJ8MKQ8</accession>
<dbReference type="InterPro" id="IPR019826">
    <property type="entry name" value="Carboxylesterase_B_AS"/>
</dbReference>
<dbReference type="GeneID" id="28970646"/>
<keyword evidence="3" id="KW-0732">Signal</keyword>
<gene>
    <name evidence="6" type="ORF">I303_107542</name>
</gene>
<dbReference type="AlphaFoldDB" id="A0AAJ8MKQ8"/>
<feature type="compositionally biased region" description="Low complexity" evidence="4">
    <location>
        <begin position="29"/>
        <end position="44"/>
    </location>
</feature>
<reference evidence="6" key="1">
    <citation type="submission" date="2013-07" db="EMBL/GenBank/DDBJ databases">
        <authorList>
            <consortium name="The Broad Institute Genome Sequencing Platform"/>
            <person name="Cuomo C."/>
            <person name="Litvintseva A."/>
            <person name="Chen Y."/>
            <person name="Heitman J."/>
            <person name="Sun S."/>
            <person name="Springer D."/>
            <person name="Dromer F."/>
            <person name="Young S.K."/>
            <person name="Zeng Q."/>
            <person name="Gargeya S."/>
            <person name="Fitzgerald M."/>
            <person name="Abouelleil A."/>
            <person name="Alvarado L."/>
            <person name="Berlin A.M."/>
            <person name="Chapman S.B."/>
            <person name="Dewar J."/>
            <person name="Goldberg J."/>
            <person name="Griggs A."/>
            <person name="Gujja S."/>
            <person name="Hansen M."/>
            <person name="Howarth C."/>
            <person name="Imamovic A."/>
            <person name="Larimer J."/>
            <person name="McCowan C."/>
            <person name="Murphy C."/>
            <person name="Pearson M."/>
            <person name="Priest M."/>
            <person name="Roberts A."/>
            <person name="Saif S."/>
            <person name="Shea T."/>
            <person name="Sykes S."/>
            <person name="Wortman J."/>
            <person name="Nusbaum C."/>
            <person name="Birren B."/>
        </authorList>
    </citation>
    <scope>NUCLEOTIDE SEQUENCE</scope>
    <source>
        <strain evidence="6">CBS 10117</strain>
    </source>
</reference>
<evidence type="ECO:0000256" key="4">
    <source>
        <dbReference type="SAM" id="MobiDB-lite"/>
    </source>
</evidence>
<dbReference type="RefSeq" id="XP_065825684.1">
    <property type="nucleotide sequence ID" value="XM_065969612.1"/>
</dbReference>
<feature type="chain" id="PRO_5042317037" description="Carboxylic ester hydrolase" evidence="3">
    <location>
        <begin position="18"/>
        <end position="585"/>
    </location>
</feature>
<keyword evidence="7" id="KW-1185">Reference proteome</keyword>
<dbReference type="EMBL" id="CP144538">
    <property type="protein sequence ID" value="WWC64928.1"/>
    <property type="molecule type" value="Genomic_DNA"/>
</dbReference>